<gene>
    <name evidence="2" type="ORF">SKAU_G00114260</name>
</gene>
<protein>
    <submittedName>
        <fullName evidence="2">Uncharacterized protein</fullName>
    </submittedName>
</protein>
<evidence type="ECO:0000256" key="1">
    <source>
        <dbReference type="SAM" id="MobiDB-lite"/>
    </source>
</evidence>
<dbReference type="EMBL" id="JAINUF010000003">
    <property type="protein sequence ID" value="KAJ8371398.1"/>
    <property type="molecule type" value="Genomic_DNA"/>
</dbReference>
<dbReference type="AlphaFoldDB" id="A0A9Q1G1U9"/>
<reference evidence="2" key="1">
    <citation type="journal article" date="2023" name="Science">
        <title>Genome structures resolve the early diversification of teleost fishes.</title>
        <authorList>
            <person name="Parey E."/>
            <person name="Louis A."/>
            <person name="Montfort J."/>
            <person name="Bouchez O."/>
            <person name="Roques C."/>
            <person name="Iampietro C."/>
            <person name="Lluch J."/>
            <person name="Castinel A."/>
            <person name="Donnadieu C."/>
            <person name="Desvignes T."/>
            <person name="Floi Bucao C."/>
            <person name="Jouanno E."/>
            <person name="Wen M."/>
            <person name="Mejri S."/>
            <person name="Dirks R."/>
            <person name="Jansen H."/>
            <person name="Henkel C."/>
            <person name="Chen W.J."/>
            <person name="Zahm M."/>
            <person name="Cabau C."/>
            <person name="Klopp C."/>
            <person name="Thompson A.W."/>
            <person name="Robinson-Rechavi M."/>
            <person name="Braasch I."/>
            <person name="Lecointre G."/>
            <person name="Bobe J."/>
            <person name="Postlethwait J.H."/>
            <person name="Berthelot C."/>
            <person name="Roest Crollius H."/>
            <person name="Guiguen Y."/>
        </authorList>
    </citation>
    <scope>NUCLEOTIDE SEQUENCE</scope>
    <source>
        <strain evidence="2">WJC10195</strain>
    </source>
</reference>
<accession>A0A9Q1G1U9</accession>
<comment type="caution">
    <text evidence="2">The sequence shown here is derived from an EMBL/GenBank/DDBJ whole genome shotgun (WGS) entry which is preliminary data.</text>
</comment>
<feature type="region of interest" description="Disordered" evidence="1">
    <location>
        <begin position="133"/>
        <end position="155"/>
    </location>
</feature>
<dbReference type="Proteomes" id="UP001152622">
    <property type="component" value="Chromosome 3"/>
</dbReference>
<evidence type="ECO:0000313" key="3">
    <source>
        <dbReference type="Proteomes" id="UP001152622"/>
    </source>
</evidence>
<name>A0A9Q1G1U9_SYNKA</name>
<organism evidence="2 3">
    <name type="scientific">Synaphobranchus kaupii</name>
    <name type="common">Kaup's arrowtooth eel</name>
    <dbReference type="NCBI Taxonomy" id="118154"/>
    <lineage>
        <taxon>Eukaryota</taxon>
        <taxon>Metazoa</taxon>
        <taxon>Chordata</taxon>
        <taxon>Craniata</taxon>
        <taxon>Vertebrata</taxon>
        <taxon>Euteleostomi</taxon>
        <taxon>Actinopterygii</taxon>
        <taxon>Neopterygii</taxon>
        <taxon>Teleostei</taxon>
        <taxon>Anguilliformes</taxon>
        <taxon>Synaphobranchidae</taxon>
        <taxon>Synaphobranchus</taxon>
    </lineage>
</organism>
<feature type="region of interest" description="Disordered" evidence="1">
    <location>
        <begin position="1"/>
        <end position="21"/>
    </location>
</feature>
<proteinExistence type="predicted"/>
<keyword evidence="3" id="KW-1185">Reference proteome</keyword>
<sequence>MTGPGVSLSAGGPRGGGLRSQRAVVGRSFHCVRSVWNHKEPPAWVPAACRTYLHACASPGGGVGCVLRGVTEEQRIQEPALLGLVPLRLRDPLSQAPSSDARPVCPSVASAPSGVAPYLDLLSSGLSEAAVSCRAPPPPTRRLAGPLSPPRRSGKRVRLFGPAVRGDSCCHMRCGRQPRVSFRTHGPTGLAPEQKASVTSSVGWGSTQVPVPGVCRRMDWPERAAVRSCPLVPCCSRLSERGAGCRAVSFLPPSFPIPQGTVCPPWHRHGNCTVEAQASVLFITV</sequence>
<evidence type="ECO:0000313" key="2">
    <source>
        <dbReference type="EMBL" id="KAJ8371398.1"/>
    </source>
</evidence>